<evidence type="ECO:0000259" key="1">
    <source>
        <dbReference type="Pfam" id="PF04289"/>
    </source>
</evidence>
<dbReference type="InterPro" id="IPR012349">
    <property type="entry name" value="Split_barrel_FMN-bd"/>
</dbReference>
<evidence type="ECO:0000259" key="2">
    <source>
        <dbReference type="Pfam" id="PF20766"/>
    </source>
</evidence>
<accession>A0A7G9YSW5</accession>
<dbReference type="Gene3D" id="2.30.110.10">
    <property type="entry name" value="Electron Transport, Fmn-binding Protein, Chain A"/>
    <property type="match status" value="1"/>
</dbReference>
<evidence type="ECO:0008006" key="4">
    <source>
        <dbReference type="Google" id="ProtNLM"/>
    </source>
</evidence>
<gene>
    <name evidence="3" type="ORF">FOHEAFGF_00023</name>
</gene>
<dbReference type="Pfam" id="PF04289">
    <property type="entry name" value="DUF447_N"/>
    <property type="match status" value="1"/>
</dbReference>
<dbReference type="AlphaFoldDB" id="A0A7G9YSW5"/>
<dbReference type="InterPro" id="IPR049288">
    <property type="entry name" value="DUF447_C"/>
</dbReference>
<feature type="domain" description="DUF447" evidence="1">
    <location>
        <begin position="13"/>
        <end position="130"/>
    </location>
</feature>
<sequence>MNLKEVGIDEGISEVIVTTKSASRELNAAPIGIITITNEDENKYFVKLYKTSKTLSNVQETNKLAASVTDDAVLFVQAAFAPLAETQFSLFNGFPVLKEANSWILFDCTFSEKKSESGNFVFQLTPIAVKTNQKGVKAINRGLNAVIEAAIIATRNAITEDGRDRAEREKLMALYARIVEKCGGSREKEALKILQEKNKL</sequence>
<evidence type="ECO:0000313" key="3">
    <source>
        <dbReference type="EMBL" id="QNO51099.1"/>
    </source>
</evidence>
<dbReference type="InterPro" id="IPR007386">
    <property type="entry name" value="DUF447_N"/>
</dbReference>
<reference evidence="3" key="1">
    <citation type="submission" date="2020-06" db="EMBL/GenBank/DDBJ databases">
        <title>Unique genomic features of the anaerobic methanotrophic archaea.</title>
        <authorList>
            <person name="Chadwick G.L."/>
            <person name="Skennerton C.T."/>
            <person name="Laso-Perez R."/>
            <person name="Leu A.O."/>
            <person name="Speth D.R."/>
            <person name="Yu H."/>
            <person name="Morgan-Lang C."/>
            <person name="Hatzenpichler R."/>
            <person name="Goudeau D."/>
            <person name="Malmstrom R."/>
            <person name="Brazelton W.J."/>
            <person name="Woyke T."/>
            <person name="Hallam S.J."/>
            <person name="Tyson G.W."/>
            <person name="Wegener G."/>
            <person name="Boetius A."/>
            <person name="Orphan V."/>
        </authorList>
    </citation>
    <scope>NUCLEOTIDE SEQUENCE</scope>
</reference>
<proteinExistence type="predicted"/>
<dbReference type="InterPro" id="IPR016733">
    <property type="entry name" value="UCP018747"/>
</dbReference>
<dbReference type="Pfam" id="PF20766">
    <property type="entry name" value="DUF447_C"/>
    <property type="match status" value="1"/>
</dbReference>
<dbReference type="EMBL" id="MT631460">
    <property type="protein sequence ID" value="QNO51099.1"/>
    <property type="molecule type" value="Genomic_DNA"/>
</dbReference>
<name>A0A7G9YSW5_9EURY</name>
<organism evidence="3">
    <name type="scientific">Candidatus Methanophagaceae archaeon ANME-1 ERB6</name>
    <dbReference type="NCBI Taxonomy" id="2759912"/>
    <lineage>
        <taxon>Archaea</taxon>
        <taxon>Methanobacteriati</taxon>
        <taxon>Methanobacteriota</taxon>
        <taxon>Stenosarchaea group</taxon>
        <taxon>Methanomicrobia</taxon>
        <taxon>Candidatus Methanophagales</taxon>
        <taxon>Candidatus Methanophagaceae</taxon>
    </lineage>
</organism>
<dbReference type="SUPFAM" id="SSF50475">
    <property type="entry name" value="FMN-binding split barrel"/>
    <property type="match status" value="1"/>
</dbReference>
<feature type="domain" description="DUF447" evidence="2">
    <location>
        <begin position="140"/>
        <end position="196"/>
    </location>
</feature>
<dbReference type="Gene3D" id="1.20.58.290">
    <property type="entry name" value="Hypothetical membrane protein ta0354_69_121"/>
    <property type="match status" value="1"/>
</dbReference>
<protein>
    <recommendedName>
        <fullName evidence="4">DUF447 family protein</fullName>
    </recommendedName>
</protein>
<dbReference type="PIRSF" id="PIRSF018747">
    <property type="entry name" value="UCP018747"/>
    <property type="match status" value="1"/>
</dbReference>